<feature type="compositionally biased region" description="Low complexity" evidence="2">
    <location>
        <begin position="34"/>
        <end position="46"/>
    </location>
</feature>
<dbReference type="AlphaFoldDB" id="A0A2N9INU9"/>
<dbReference type="InterPro" id="IPR007592">
    <property type="entry name" value="GEBP"/>
</dbReference>
<reference evidence="4" key="1">
    <citation type="submission" date="2018-02" db="EMBL/GenBank/DDBJ databases">
        <authorList>
            <person name="Cohen D.B."/>
            <person name="Kent A.D."/>
        </authorList>
    </citation>
    <scope>NUCLEOTIDE SEQUENCE</scope>
</reference>
<accession>A0A2N9INU9</accession>
<gene>
    <name evidence="4" type="ORF">FSB_LOCUS53655</name>
</gene>
<dbReference type="Pfam" id="PF04504">
    <property type="entry name" value="GeBP-like_DBD"/>
    <property type="match status" value="1"/>
</dbReference>
<feature type="domain" description="Glabrous enhancer-binding protein-like DBD" evidence="3">
    <location>
        <begin position="61"/>
        <end position="154"/>
    </location>
</feature>
<feature type="region of interest" description="Disordered" evidence="2">
    <location>
        <begin position="1"/>
        <end position="50"/>
    </location>
</feature>
<feature type="compositionally biased region" description="Basic residues" evidence="2">
    <location>
        <begin position="20"/>
        <end position="30"/>
    </location>
</feature>
<dbReference type="GO" id="GO:0005634">
    <property type="term" value="C:nucleus"/>
    <property type="evidence" value="ECO:0007669"/>
    <property type="project" value="TreeGrafter"/>
</dbReference>
<dbReference type="GO" id="GO:0006355">
    <property type="term" value="P:regulation of DNA-templated transcription"/>
    <property type="evidence" value="ECO:0007669"/>
    <property type="project" value="InterPro"/>
</dbReference>
<dbReference type="InterPro" id="IPR053932">
    <property type="entry name" value="GeBP-like_DBD"/>
</dbReference>
<dbReference type="PANTHER" id="PTHR31662">
    <property type="entry name" value="BNAANNG10740D PROTEIN-RELATED"/>
    <property type="match status" value="1"/>
</dbReference>
<sequence>MNSTPTTPQEPQPPLSIKSSPRKLPIKRKTHPDSSSSNPNPNFLSPKLEQNDAVKSPPFKFHRIWSEPDEIRFLQGLRDCVSQGLSFPKDLHVFFDRFSNTMSQPYTKSQLSEKLRRLRKKFRVISSRLSRGLSPSMLSPHDRALYHLSKALWSPQFQFNNADADADDDDDDKEEEEEFGLGVVGAKAVLDVFDQCLKEVRAVLHHRGLLFNSSKATDFDRRWQEQRVAELDVFACRLRLVLDNSLPRQ</sequence>
<name>A0A2N9INU9_FAGSY</name>
<evidence type="ECO:0000256" key="1">
    <source>
        <dbReference type="ARBA" id="ARBA00010820"/>
    </source>
</evidence>
<organism evidence="4">
    <name type="scientific">Fagus sylvatica</name>
    <name type="common">Beechnut</name>
    <dbReference type="NCBI Taxonomy" id="28930"/>
    <lineage>
        <taxon>Eukaryota</taxon>
        <taxon>Viridiplantae</taxon>
        <taxon>Streptophyta</taxon>
        <taxon>Embryophyta</taxon>
        <taxon>Tracheophyta</taxon>
        <taxon>Spermatophyta</taxon>
        <taxon>Magnoliopsida</taxon>
        <taxon>eudicotyledons</taxon>
        <taxon>Gunneridae</taxon>
        <taxon>Pentapetalae</taxon>
        <taxon>rosids</taxon>
        <taxon>fabids</taxon>
        <taxon>Fagales</taxon>
        <taxon>Fagaceae</taxon>
        <taxon>Fagus</taxon>
    </lineage>
</organism>
<dbReference type="PANTHER" id="PTHR31662:SF8">
    <property type="entry name" value="EXPRESSED PROTEIN"/>
    <property type="match status" value="1"/>
</dbReference>
<evidence type="ECO:0000259" key="3">
    <source>
        <dbReference type="Pfam" id="PF04504"/>
    </source>
</evidence>
<proteinExistence type="inferred from homology"/>
<protein>
    <recommendedName>
        <fullName evidence="3">Glabrous enhancer-binding protein-like DBD domain-containing protein</fullName>
    </recommendedName>
</protein>
<dbReference type="EMBL" id="OIVN01006131">
    <property type="protein sequence ID" value="SPD25773.1"/>
    <property type="molecule type" value="Genomic_DNA"/>
</dbReference>
<evidence type="ECO:0000313" key="4">
    <source>
        <dbReference type="EMBL" id="SPD25773.1"/>
    </source>
</evidence>
<evidence type="ECO:0000256" key="2">
    <source>
        <dbReference type="SAM" id="MobiDB-lite"/>
    </source>
</evidence>
<comment type="similarity">
    <text evidence="1">Belongs to the GeBP family.</text>
</comment>